<dbReference type="PANTHER" id="PTHR23520:SF5">
    <property type="entry name" value="TRANSPORTER, PUTATIVE (AFU_ORTHOLOGUE AFUA_3G04000)-RELATED"/>
    <property type="match status" value="1"/>
</dbReference>
<feature type="transmembrane region" description="Helical" evidence="1">
    <location>
        <begin position="46"/>
        <end position="66"/>
    </location>
</feature>
<comment type="caution">
    <text evidence="2">The sequence shown here is derived from an EMBL/GenBank/DDBJ whole genome shotgun (WGS) entry which is preliminary data.</text>
</comment>
<feature type="transmembrane region" description="Helical" evidence="1">
    <location>
        <begin position="21"/>
        <end position="40"/>
    </location>
</feature>
<reference evidence="2" key="1">
    <citation type="submission" date="2021-05" db="EMBL/GenBank/DDBJ databases">
        <title>Genomic insights into ecological role and evolution of a novel Thermoplasmata order Candidatus Sysuiplasmatales.</title>
        <authorList>
            <person name="Yuan Y."/>
        </authorList>
    </citation>
    <scope>NUCLEOTIDE SEQUENCE</scope>
    <source>
        <strain evidence="2">TUT19-bin139</strain>
    </source>
</reference>
<protein>
    <submittedName>
        <fullName evidence="2">MFS transporter</fullName>
    </submittedName>
</protein>
<name>A0A8J8CH48_9ARCH</name>
<dbReference type="AlphaFoldDB" id="A0A8J8CH48"/>
<keyword evidence="1" id="KW-0812">Transmembrane</keyword>
<organism evidence="2 3">
    <name type="scientific">Candidatus Sysuiplasma superficiale</name>
    <dbReference type="NCBI Taxonomy" id="2823368"/>
    <lineage>
        <taxon>Archaea</taxon>
        <taxon>Methanobacteriati</taxon>
        <taxon>Thermoplasmatota</taxon>
        <taxon>Thermoplasmata</taxon>
        <taxon>Candidatus Sysuiplasmatales</taxon>
        <taxon>Candidatus Sysuiplasmataceae</taxon>
        <taxon>Candidatus Sysuiplasma</taxon>
    </lineage>
</organism>
<feature type="transmembrane region" description="Helical" evidence="1">
    <location>
        <begin position="78"/>
        <end position="106"/>
    </location>
</feature>
<feature type="transmembrane region" description="Helical" evidence="1">
    <location>
        <begin position="211"/>
        <end position="235"/>
    </location>
</feature>
<dbReference type="Pfam" id="PF07690">
    <property type="entry name" value="MFS_1"/>
    <property type="match status" value="1"/>
</dbReference>
<evidence type="ECO:0000313" key="3">
    <source>
        <dbReference type="Proteomes" id="UP000750197"/>
    </source>
</evidence>
<dbReference type="Gene3D" id="1.20.1250.20">
    <property type="entry name" value="MFS general substrate transporter like domains"/>
    <property type="match status" value="2"/>
</dbReference>
<dbReference type="SUPFAM" id="SSF103473">
    <property type="entry name" value="MFS general substrate transporter"/>
    <property type="match status" value="1"/>
</dbReference>
<dbReference type="GO" id="GO:0022857">
    <property type="term" value="F:transmembrane transporter activity"/>
    <property type="evidence" value="ECO:0007669"/>
    <property type="project" value="InterPro"/>
</dbReference>
<feature type="transmembrane region" description="Helical" evidence="1">
    <location>
        <begin position="140"/>
        <end position="159"/>
    </location>
</feature>
<feature type="transmembrane region" description="Helical" evidence="1">
    <location>
        <begin position="285"/>
        <end position="305"/>
    </location>
</feature>
<sequence length="387" mass="42577">MNLGKPDLSGFMISVSRSMRSFVLTLLSFSSPYFLVSHSVSYFNVGMIILAGSAASTIYVYVLPVLRIRIIRRVLLSWFLFSFATVTAAVTLTVAGFIFAVVAGGISLSGKDMSPNQPVEQYVIGSLFTSSREKNLHFSFYNFLSYAGNTAGALFVVLYPGVTFRLIFDVCAFLAVASVFPYMLVKFPEHSTHRRGIPKLDREARSSRNRLAALFAADAFGGGFVSTSMLALWFLAVFSVPIRQSGLIFAFVNILSGISIIASGRLSMKIGTIRTMVWTHLISNIFLILMPLFHILVLSELFLFARQATSQMDVSPRDTFVNTVFSPEVRPRTNSQFLAVRNVSTIPSPALGGAIIQAVPDLLPFSAGIIKSAYDVTLYVLFRENKI</sequence>
<feature type="transmembrane region" description="Helical" evidence="1">
    <location>
        <begin position="166"/>
        <end position="185"/>
    </location>
</feature>
<dbReference type="PANTHER" id="PTHR23520">
    <property type="entry name" value="TRANSPORTER, PUTATIVE (AFU_ORTHOLOGUE AFUA_3G04000)-RELATED"/>
    <property type="match status" value="1"/>
</dbReference>
<accession>A0A8J8CH48</accession>
<evidence type="ECO:0000313" key="2">
    <source>
        <dbReference type="EMBL" id="MBX8643538.1"/>
    </source>
</evidence>
<proteinExistence type="predicted"/>
<dbReference type="InterPro" id="IPR011701">
    <property type="entry name" value="MFS"/>
</dbReference>
<dbReference type="InterPro" id="IPR036259">
    <property type="entry name" value="MFS_trans_sf"/>
</dbReference>
<dbReference type="EMBL" id="JAHEAC010000011">
    <property type="protein sequence ID" value="MBX8643538.1"/>
    <property type="molecule type" value="Genomic_DNA"/>
</dbReference>
<gene>
    <name evidence="2" type="ORF">KIY12_02245</name>
</gene>
<keyword evidence="1" id="KW-0472">Membrane</keyword>
<evidence type="ECO:0000256" key="1">
    <source>
        <dbReference type="SAM" id="Phobius"/>
    </source>
</evidence>
<feature type="transmembrane region" description="Helical" evidence="1">
    <location>
        <begin position="247"/>
        <end position="265"/>
    </location>
</feature>
<keyword evidence="1" id="KW-1133">Transmembrane helix</keyword>
<dbReference type="Proteomes" id="UP000750197">
    <property type="component" value="Unassembled WGS sequence"/>
</dbReference>